<dbReference type="GO" id="GO:0006508">
    <property type="term" value="P:proteolysis"/>
    <property type="evidence" value="ECO:0007669"/>
    <property type="project" value="UniProtKB-KW"/>
</dbReference>
<dbReference type="InterPro" id="IPR014782">
    <property type="entry name" value="Peptidase_M1_dom"/>
</dbReference>
<evidence type="ECO:0000256" key="3">
    <source>
        <dbReference type="ARBA" id="ARBA00010136"/>
    </source>
</evidence>
<organism evidence="17 18">
    <name type="scientific">Promicromonospora thailandica</name>
    <dbReference type="NCBI Taxonomy" id="765201"/>
    <lineage>
        <taxon>Bacteria</taxon>
        <taxon>Bacillati</taxon>
        <taxon>Actinomycetota</taxon>
        <taxon>Actinomycetes</taxon>
        <taxon>Micrococcales</taxon>
        <taxon>Promicromonosporaceae</taxon>
        <taxon>Promicromonospora</taxon>
    </lineage>
</organism>
<keyword evidence="9" id="KW-0378">Hydrolase</keyword>
<feature type="domain" description="Peptidase M1 membrane alanine aminopeptidase" evidence="14">
    <location>
        <begin position="236"/>
        <end position="446"/>
    </location>
</feature>
<dbReference type="Proteomes" id="UP001139493">
    <property type="component" value="Unassembled WGS sequence"/>
</dbReference>
<dbReference type="PANTHER" id="PTHR11533:SF174">
    <property type="entry name" value="PUROMYCIN-SENSITIVE AMINOPEPTIDASE-RELATED"/>
    <property type="match status" value="1"/>
</dbReference>
<dbReference type="Gene3D" id="1.10.390.10">
    <property type="entry name" value="Neutral Protease Domain 2"/>
    <property type="match status" value="1"/>
</dbReference>
<dbReference type="GO" id="GO:0016020">
    <property type="term" value="C:membrane"/>
    <property type="evidence" value="ECO:0007669"/>
    <property type="project" value="TreeGrafter"/>
</dbReference>
<evidence type="ECO:0000256" key="6">
    <source>
        <dbReference type="ARBA" id="ARBA00022438"/>
    </source>
</evidence>
<dbReference type="PANTHER" id="PTHR11533">
    <property type="entry name" value="PROTEASE M1 ZINC METALLOPROTEASE"/>
    <property type="match status" value="1"/>
</dbReference>
<evidence type="ECO:0000256" key="12">
    <source>
        <dbReference type="ARBA" id="ARBA00029811"/>
    </source>
</evidence>
<evidence type="ECO:0000259" key="16">
    <source>
        <dbReference type="Pfam" id="PF17900"/>
    </source>
</evidence>
<keyword evidence="10" id="KW-0862">Zinc</keyword>
<keyword evidence="11" id="KW-0482">Metalloprotease</keyword>
<evidence type="ECO:0000256" key="11">
    <source>
        <dbReference type="ARBA" id="ARBA00023049"/>
    </source>
</evidence>
<evidence type="ECO:0000256" key="4">
    <source>
        <dbReference type="ARBA" id="ARBA00012564"/>
    </source>
</evidence>
<feature type="domain" description="Aminopeptidase N-like N-terminal" evidence="16">
    <location>
        <begin position="106"/>
        <end position="195"/>
    </location>
</feature>
<evidence type="ECO:0000313" key="17">
    <source>
        <dbReference type="EMBL" id="MCP2262840.1"/>
    </source>
</evidence>
<dbReference type="GO" id="GO:0043171">
    <property type="term" value="P:peptide catabolic process"/>
    <property type="evidence" value="ECO:0007669"/>
    <property type="project" value="TreeGrafter"/>
</dbReference>
<keyword evidence="8" id="KW-0479">Metal-binding</keyword>
<dbReference type="InterPro" id="IPR050344">
    <property type="entry name" value="Peptidase_M1_aminopeptidases"/>
</dbReference>
<dbReference type="EC" id="3.4.11.2" evidence="4"/>
<gene>
    <name evidence="17" type="ORF">APR03_000163</name>
</gene>
<dbReference type="GO" id="GO:0005615">
    <property type="term" value="C:extracellular space"/>
    <property type="evidence" value="ECO:0007669"/>
    <property type="project" value="TreeGrafter"/>
</dbReference>
<dbReference type="SUPFAM" id="SSF63737">
    <property type="entry name" value="Leukotriene A4 hydrolase N-terminal domain"/>
    <property type="match status" value="1"/>
</dbReference>
<comment type="similarity">
    <text evidence="3">Belongs to the peptidase M1 family.</text>
</comment>
<evidence type="ECO:0000256" key="13">
    <source>
        <dbReference type="ARBA" id="ARBA00031533"/>
    </source>
</evidence>
<evidence type="ECO:0000259" key="14">
    <source>
        <dbReference type="Pfam" id="PF01433"/>
    </source>
</evidence>
<dbReference type="InterPro" id="IPR012778">
    <property type="entry name" value="Pept_M1_aminopeptidase"/>
</dbReference>
<dbReference type="CDD" id="cd09602">
    <property type="entry name" value="M1_APN"/>
    <property type="match status" value="1"/>
</dbReference>
<evidence type="ECO:0000313" key="18">
    <source>
        <dbReference type="Proteomes" id="UP001139493"/>
    </source>
</evidence>
<dbReference type="Pfam" id="PF17900">
    <property type="entry name" value="Peptidase_M1_N"/>
    <property type="match status" value="1"/>
</dbReference>
<dbReference type="PRINTS" id="PR00756">
    <property type="entry name" value="ALADIPTASE"/>
</dbReference>
<accession>A0A9X2FWX5</accession>
<dbReference type="InterPro" id="IPR045357">
    <property type="entry name" value="Aminopeptidase_N-like_N"/>
</dbReference>
<keyword evidence="6 17" id="KW-0031">Aminopeptidase</keyword>
<reference evidence="17" key="1">
    <citation type="submission" date="2022-06" db="EMBL/GenBank/DDBJ databases">
        <title>Genomic Encyclopedia of Archaeal and Bacterial Type Strains, Phase II (KMG-II): from individual species to whole genera.</title>
        <authorList>
            <person name="Goeker M."/>
        </authorList>
    </citation>
    <scope>NUCLEOTIDE SEQUENCE</scope>
    <source>
        <strain evidence="17">DSM 26652</strain>
    </source>
</reference>
<comment type="cofactor">
    <cofactor evidence="2">
        <name>Zn(2+)</name>
        <dbReference type="ChEBI" id="CHEBI:29105"/>
    </cofactor>
</comment>
<evidence type="ECO:0000256" key="7">
    <source>
        <dbReference type="ARBA" id="ARBA00022670"/>
    </source>
</evidence>
<dbReference type="InterPro" id="IPR001930">
    <property type="entry name" value="Peptidase_M1"/>
</dbReference>
<dbReference type="InterPro" id="IPR042097">
    <property type="entry name" value="Aminopeptidase_N-like_N_sf"/>
</dbReference>
<dbReference type="FunFam" id="1.10.390.10:FF:000004">
    <property type="entry name" value="Aminopeptidase N"/>
    <property type="match status" value="1"/>
</dbReference>
<sequence>MPGENLTRAEAVERAGVVAVESYEIALDLTTGPETFASATTVRFTATEGASTFVDLVAPAVRSVVLNGRELDPAAVFADSRIALDGLEADNELVVVADCGYTNTGEGLHRFVDPVDGEVYLYTQFEVPDARRVFACFEQPDLKATFQLTVTAPAAWEVVSNEPTPEPTVAQHATDSAVEAATWTFEPTGRISTYITALVAGPYAVVRSSLTSSDGREIPLGAFCRRSLSEHFDADYIFEKTRQGFEFYESTFGVPYPFTKYDQLFVPEYNMGAMENAGCVTFTESYVFRSKVTDAVRERRVVTILHELAHMWFGDLVTMKWWNDLWLNESFAEYASTLATAEATEWDAAWTTFSAMEKSWAYRQDQLPSTHPIVAEIKDLEDVQVNFDGITYAKGASVLKQLVAWVGREAFISGVSAYFAKHAWGNTELPDLLTELEATSGRDLKAWSGLWLETAGVNTLRPVVETDSHGRIMSFVVEQTAPAEWPTLRPHRLGIGFYSLSDGGELVRTRFVEVDVDGARTEVPELVELDRPALVLLNDQDLAYAKIRLDPDSLRVALEHLADIADPLARSLVWGSVWDAVRDGEVPASDYVRLVLGAVARETESTTLRTTLNQLVLAAKQYVAPAARAETLGGVGDTLWSLVGDAEPGSDTQFQLVKFFAHVASTPAHVATLSGLLDGSVALDGLEIDTDLRWELLEGLVLNGAAGDEEIDATLAADDTATGRQSAARARAAKPTVEGKLAALSSVVDSSDVPNAIIRNTGLGFLHVNDPTPLADVVQPYLDAVLKVWNERSYHIAEEIIEGFYPAPLASAELRDATRTWLDTNADAAPALRRLVVEALAGTDRALRAQSTDA</sequence>
<dbReference type="EMBL" id="JAMTCS010000001">
    <property type="protein sequence ID" value="MCP2262840.1"/>
    <property type="molecule type" value="Genomic_DNA"/>
</dbReference>
<dbReference type="GO" id="GO:0008270">
    <property type="term" value="F:zinc ion binding"/>
    <property type="evidence" value="ECO:0007669"/>
    <property type="project" value="InterPro"/>
</dbReference>
<proteinExistence type="inferred from homology"/>
<dbReference type="FunFam" id="2.60.40.1730:FF:000010">
    <property type="entry name" value="Putative aminopeptidase N"/>
    <property type="match status" value="1"/>
</dbReference>
<comment type="catalytic activity">
    <reaction evidence="1">
        <text>Release of an N-terminal amino acid, Xaa-|-Yaa- from a peptide, amide or arylamide. Xaa is preferably Ala, but may be most amino acids including Pro (slow action). When a terminal hydrophobic residue is followed by a prolyl residue, the two may be released as an intact Xaa-Pro dipeptide.</text>
        <dbReference type="EC" id="3.4.11.2"/>
    </reaction>
</comment>
<dbReference type="GO" id="GO:0070006">
    <property type="term" value="F:metalloaminopeptidase activity"/>
    <property type="evidence" value="ECO:0007669"/>
    <property type="project" value="TreeGrafter"/>
</dbReference>
<dbReference type="Gene3D" id="2.60.40.1730">
    <property type="entry name" value="tricorn interacting facor f3 domain"/>
    <property type="match status" value="1"/>
</dbReference>
<dbReference type="NCBIfam" id="TIGR02412">
    <property type="entry name" value="pepN_strep_liv"/>
    <property type="match status" value="1"/>
</dbReference>
<evidence type="ECO:0000259" key="15">
    <source>
        <dbReference type="Pfam" id="PF11838"/>
    </source>
</evidence>
<keyword evidence="7" id="KW-0645">Protease</keyword>
<keyword evidence="18" id="KW-1185">Reference proteome</keyword>
<evidence type="ECO:0000256" key="10">
    <source>
        <dbReference type="ARBA" id="ARBA00022833"/>
    </source>
</evidence>
<comment type="caution">
    <text evidence="17">The sequence shown here is derived from an EMBL/GenBank/DDBJ whole genome shotgun (WGS) entry which is preliminary data.</text>
</comment>
<feature type="domain" description="ERAP1-like C-terminal" evidence="15">
    <location>
        <begin position="534"/>
        <end position="843"/>
    </location>
</feature>
<dbReference type="InterPro" id="IPR024571">
    <property type="entry name" value="ERAP1-like_C_dom"/>
</dbReference>
<evidence type="ECO:0000256" key="5">
    <source>
        <dbReference type="ARBA" id="ARBA00015611"/>
    </source>
</evidence>
<dbReference type="GO" id="GO:0005737">
    <property type="term" value="C:cytoplasm"/>
    <property type="evidence" value="ECO:0007669"/>
    <property type="project" value="TreeGrafter"/>
</dbReference>
<dbReference type="InterPro" id="IPR027268">
    <property type="entry name" value="Peptidase_M4/M1_CTD_sf"/>
</dbReference>
<dbReference type="Pfam" id="PF11838">
    <property type="entry name" value="ERAP1_C"/>
    <property type="match status" value="1"/>
</dbReference>
<evidence type="ECO:0000256" key="2">
    <source>
        <dbReference type="ARBA" id="ARBA00001947"/>
    </source>
</evidence>
<protein>
    <recommendedName>
        <fullName evidence="5">Aminopeptidase N</fullName>
        <ecNumber evidence="4">3.4.11.2</ecNumber>
    </recommendedName>
    <alternativeName>
        <fullName evidence="12">Alanine aminopeptidase</fullName>
    </alternativeName>
    <alternativeName>
        <fullName evidence="13">Lysyl aminopeptidase</fullName>
    </alternativeName>
</protein>
<dbReference type="SUPFAM" id="SSF55486">
    <property type="entry name" value="Metalloproteases ('zincins'), catalytic domain"/>
    <property type="match status" value="1"/>
</dbReference>
<dbReference type="GO" id="GO:0016285">
    <property type="term" value="F:alanyl aminopeptidase activity"/>
    <property type="evidence" value="ECO:0007669"/>
    <property type="project" value="UniProtKB-EC"/>
</dbReference>
<dbReference type="GO" id="GO:0042277">
    <property type="term" value="F:peptide binding"/>
    <property type="evidence" value="ECO:0007669"/>
    <property type="project" value="TreeGrafter"/>
</dbReference>
<evidence type="ECO:0000256" key="1">
    <source>
        <dbReference type="ARBA" id="ARBA00000098"/>
    </source>
</evidence>
<evidence type="ECO:0000256" key="9">
    <source>
        <dbReference type="ARBA" id="ARBA00022801"/>
    </source>
</evidence>
<dbReference type="AlphaFoldDB" id="A0A9X2FWX5"/>
<evidence type="ECO:0000256" key="8">
    <source>
        <dbReference type="ARBA" id="ARBA00022723"/>
    </source>
</evidence>
<dbReference type="Pfam" id="PF01433">
    <property type="entry name" value="Peptidase_M1"/>
    <property type="match status" value="1"/>
</dbReference>
<dbReference type="RefSeq" id="WP_253831828.1">
    <property type="nucleotide sequence ID" value="NZ_JAMTCS010000001.1"/>
</dbReference>
<name>A0A9X2FWX5_9MICO</name>